<organism evidence="5 6">
    <name type="scientific">Methanobacterium spitsbergense</name>
    <dbReference type="NCBI Taxonomy" id="2874285"/>
    <lineage>
        <taxon>Archaea</taxon>
        <taxon>Methanobacteriati</taxon>
        <taxon>Methanobacteriota</taxon>
        <taxon>Methanomada group</taxon>
        <taxon>Methanobacteria</taxon>
        <taxon>Methanobacteriales</taxon>
        <taxon>Methanobacteriaceae</taxon>
        <taxon>Methanobacterium</taxon>
    </lineage>
</organism>
<dbReference type="InterPro" id="IPR036388">
    <property type="entry name" value="WH-like_DNA-bd_sf"/>
</dbReference>
<evidence type="ECO:0000313" key="6">
    <source>
        <dbReference type="Proteomes" id="UP000825933"/>
    </source>
</evidence>
<dbReference type="SUPFAM" id="SSF46785">
    <property type="entry name" value="Winged helix' DNA-binding domain"/>
    <property type="match status" value="1"/>
</dbReference>
<dbReference type="GO" id="GO:0003700">
    <property type="term" value="F:DNA-binding transcription factor activity"/>
    <property type="evidence" value="ECO:0007669"/>
    <property type="project" value="InterPro"/>
</dbReference>
<sequence length="160" mass="18597">MENTQINHEVTFKIMILILRITKKFNELEKMSIDIGSDEKLYPSELHVIDSVANNYGNSVTEMSKKFGITKGAVSQVVNKLFDKGFLKKDKKNGNAKEIVLSLTEKGWKAFYIMDEVHKQMEEEFFGYMEGIEEEKLESFIEIMGKIEEFIDTFLKHELL</sequence>
<dbReference type="InterPro" id="IPR052067">
    <property type="entry name" value="Metal_resp_HTH_trans_reg"/>
</dbReference>
<dbReference type="PANTHER" id="PTHR35790:SF4">
    <property type="entry name" value="HTH-TYPE TRANSCRIPTIONAL REGULATOR PCHR"/>
    <property type="match status" value="1"/>
</dbReference>
<dbReference type="InterPro" id="IPR036390">
    <property type="entry name" value="WH_DNA-bd_sf"/>
</dbReference>
<dbReference type="Gene3D" id="1.10.10.10">
    <property type="entry name" value="Winged helix-like DNA-binding domain superfamily/Winged helix DNA-binding domain"/>
    <property type="match status" value="1"/>
</dbReference>
<dbReference type="SMART" id="SM00347">
    <property type="entry name" value="HTH_MARR"/>
    <property type="match status" value="1"/>
</dbReference>
<dbReference type="PROSITE" id="PS50995">
    <property type="entry name" value="HTH_MARR_2"/>
    <property type="match status" value="1"/>
</dbReference>
<protein>
    <submittedName>
        <fullName evidence="5">MarR family transcriptional regulator</fullName>
    </submittedName>
</protein>
<dbReference type="PANTHER" id="PTHR35790">
    <property type="entry name" value="HTH-TYPE TRANSCRIPTIONAL REGULATOR PCHR"/>
    <property type="match status" value="1"/>
</dbReference>
<evidence type="ECO:0000313" key="5">
    <source>
        <dbReference type="EMBL" id="MBZ2165832.1"/>
    </source>
</evidence>
<dbReference type="AlphaFoldDB" id="A0A8T5UPB8"/>
<reference evidence="6" key="1">
    <citation type="journal article" date="2022" name="Microbiol. Resour. Announc.">
        <title>Draft Genome Sequence of a Methanogenic Archaeon from West Spitsbergen Permafrost.</title>
        <authorList>
            <person name="Trubitsyn V."/>
            <person name="Rivkina E."/>
            <person name="Shcherbakova V."/>
        </authorList>
    </citation>
    <scope>NUCLEOTIDE SEQUENCE [LARGE SCALE GENOMIC DNA]</scope>
    <source>
        <strain evidence="6">VT</strain>
    </source>
</reference>
<keyword evidence="2" id="KW-0238">DNA-binding</keyword>
<evidence type="ECO:0000256" key="1">
    <source>
        <dbReference type="ARBA" id="ARBA00023015"/>
    </source>
</evidence>
<gene>
    <name evidence="5" type="ORF">K8N75_07250</name>
</gene>
<dbReference type="InterPro" id="IPR000835">
    <property type="entry name" value="HTH_MarR-typ"/>
</dbReference>
<feature type="domain" description="HTH marR-type" evidence="4">
    <location>
        <begin position="11"/>
        <end position="149"/>
    </location>
</feature>
<dbReference type="GO" id="GO:0003677">
    <property type="term" value="F:DNA binding"/>
    <property type="evidence" value="ECO:0007669"/>
    <property type="project" value="UniProtKB-KW"/>
</dbReference>
<dbReference type="Pfam" id="PF01047">
    <property type="entry name" value="MarR"/>
    <property type="match status" value="1"/>
</dbReference>
<name>A0A8T5UPB8_9EURY</name>
<dbReference type="RefSeq" id="WP_223791412.1">
    <property type="nucleotide sequence ID" value="NZ_JAIOUQ010000007.1"/>
</dbReference>
<evidence type="ECO:0000256" key="2">
    <source>
        <dbReference type="ARBA" id="ARBA00023125"/>
    </source>
</evidence>
<keyword evidence="3" id="KW-0804">Transcription</keyword>
<evidence type="ECO:0000256" key="3">
    <source>
        <dbReference type="ARBA" id="ARBA00023163"/>
    </source>
</evidence>
<comment type="caution">
    <text evidence="5">The sequence shown here is derived from an EMBL/GenBank/DDBJ whole genome shotgun (WGS) entry which is preliminary data.</text>
</comment>
<keyword evidence="1" id="KW-0805">Transcription regulation</keyword>
<dbReference type="Proteomes" id="UP000825933">
    <property type="component" value="Unassembled WGS sequence"/>
</dbReference>
<accession>A0A8T5UPB8</accession>
<proteinExistence type="predicted"/>
<evidence type="ECO:0000259" key="4">
    <source>
        <dbReference type="PROSITE" id="PS50995"/>
    </source>
</evidence>
<keyword evidence="6" id="KW-1185">Reference proteome</keyword>
<dbReference type="EMBL" id="JAIOUQ010000007">
    <property type="protein sequence ID" value="MBZ2165832.1"/>
    <property type="molecule type" value="Genomic_DNA"/>
</dbReference>